<comment type="caution">
    <text evidence="1">The sequence shown here is derived from an EMBL/GenBank/DDBJ whole genome shotgun (WGS) entry which is preliminary data.</text>
</comment>
<dbReference type="EMBL" id="JBHUIJ010000002">
    <property type="protein sequence ID" value="MFD2236281.1"/>
    <property type="molecule type" value="Genomic_DNA"/>
</dbReference>
<evidence type="ECO:0000313" key="1">
    <source>
        <dbReference type="EMBL" id="MFD2236281.1"/>
    </source>
</evidence>
<protein>
    <recommendedName>
        <fullName evidence="3">Lipoprotein</fullName>
    </recommendedName>
</protein>
<reference evidence="2" key="1">
    <citation type="journal article" date="2019" name="Int. J. Syst. Evol. Microbiol.">
        <title>The Global Catalogue of Microorganisms (GCM) 10K type strain sequencing project: providing services to taxonomists for standard genome sequencing and annotation.</title>
        <authorList>
            <consortium name="The Broad Institute Genomics Platform"/>
            <consortium name="The Broad Institute Genome Sequencing Center for Infectious Disease"/>
            <person name="Wu L."/>
            <person name="Ma J."/>
        </authorList>
    </citation>
    <scope>NUCLEOTIDE SEQUENCE [LARGE SCALE GENOMIC DNA]</scope>
    <source>
        <strain evidence="2">ZS-35-S2</strain>
    </source>
</reference>
<dbReference type="RefSeq" id="WP_209735766.1">
    <property type="nucleotide sequence ID" value="NZ_CP072611.1"/>
</dbReference>
<dbReference type="Proteomes" id="UP001597371">
    <property type="component" value="Unassembled WGS sequence"/>
</dbReference>
<accession>A0ABW5CH66</accession>
<evidence type="ECO:0008006" key="3">
    <source>
        <dbReference type="Google" id="ProtNLM"/>
    </source>
</evidence>
<evidence type="ECO:0000313" key="2">
    <source>
        <dbReference type="Proteomes" id="UP001597371"/>
    </source>
</evidence>
<keyword evidence="2" id="KW-1185">Reference proteome</keyword>
<sequence length="82" mass="9199">MRATLGTLILAALVCAGCTTVDPQERRARDEASCRDYGFRPGTDAFAECLQRIDLSREADARARDWELRALSRPVYSPIILR</sequence>
<name>A0ABW5CH66_9HYPH</name>
<organism evidence="1 2">
    <name type="scientific">Aureimonas populi</name>
    <dbReference type="NCBI Taxonomy" id="1701758"/>
    <lineage>
        <taxon>Bacteria</taxon>
        <taxon>Pseudomonadati</taxon>
        <taxon>Pseudomonadota</taxon>
        <taxon>Alphaproteobacteria</taxon>
        <taxon>Hyphomicrobiales</taxon>
        <taxon>Aurantimonadaceae</taxon>
        <taxon>Aureimonas</taxon>
    </lineage>
</organism>
<gene>
    <name evidence="1" type="ORF">ACFSKQ_02245</name>
</gene>
<proteinExistence type="predicted"/>